<gene>
    <name evidence="3" type="ORF">SAMN05216259_11973</name>
</gene>
<feature type="signal peptide" evidence="1">
    <location>
        <begin position="1"/>
        <end position="32"/>
    </location>
</feature>
<feature type="chain" id="PRO_5011707642" evidence="1">
    <location>
        <begin position="33"/>
        <end position="140"/>
    </location>
</feature>
<evidence type="ECO:0000259" key="2">
    <source>
        <dbReference type="Pfam" id="PF01471"/>
    </source>
</evidence>
<feature type="domain" description="Peptidoglycan binding-like" evidence="2">
    <location>
        <begin position="71"/>
        <end position="134"/>
    </location>
</feature>
<dbReference type="SUPFAM" id="SSF47090">
    <property type="entry name" value="PGBD-like"/>
    <property type="match status" value="1"/>
</dbReference>
<organism evidence="3 4">
    <name type="scientific">Actinacidiphila guanduensis</name>
    <dbReference type="NCBI Taxonomy" id="310781"/>
    <lineage>
        <taxon>Bacteria</taxon>
        <taxon>Bacillati</taxon>
        <taxon>Actinomycetota</taxon>
        <taxon>Actinomycetes</taxon>
        <taxon>Kitasatosporales</taxon>
        <taxon>Streptomycetaceae</taxon>
        <taxon>Actinacidiphila</taxon>
    </lineage>
</organism>
<name>A0A1H0QPF6_9ACTN</name>
<reference evidence="3 4" key="1">
    <citation type="submission" date="2016-10" db="EMBL/GenBank/DDBJ databases">
        <authorList>
            <person name="de Groot N.N."/>
        </authorList>
    </citation>
    <scope>NUCLEOTIDE SEQUENCE [LARGE SCALE GENOMIC DNA]</scope>
    <source>
        <strain evidence="3 4">CGMCC 4.2022</strain>
    </source>
</reference>
<dbReference type="Pfam" id="PF01471">
    <property type="entry name" value="PG_binding_1"/>
    <property type="match status" value="1"/>
</dbReference>
<dbReference type="Proteomes" id="UP000199341">
    <property type="component" value="Unassembled WGS sequence"/>
</dbReference>
<dbReference type="InterPro" id="IPR036365">
    <property type="entry name" value="PGBD-like_sf"/>
</dbReference>
<evidence type="ECO:0000313" key="4">
    <source>
        <dbReference type="Proteomes" id="UP000199341"/>
    </source>
</evidence>
<dbReference type="Gene3D" id="1.10.101.10">
    <property type="entry name" value="PGBD-like superfamily/PGBD"/>
    <property type="match status" value="1"/>
</dbReference>
<dbReference type="RefSeq" id="WP_245771768.1">
    <property type="nucleotide sequence ID" value="NZ_FNIE01000019.1"/>
</dbReference>
<proteinExistence type="predicted"/>
<dbReference type="EMBL" id="FNIE01000019">
    <property type="protein sequence ID" value="SDP19251.1"/>
    <property type="molecule type" value="Genomic_DNA"/>
</dbReference>
<accession>A0A1H0QPF6</accession>
<dbReference type="InterPro" id="IPR036366">
    <property type="entry name" value="PGBDSf"/>
</dbReference>
<evidence type="ECO:0000313" key="3">
    <source>
        <dbReference type="EMBL" id="SDP19251.1"/>
    </source>
</evidence>
<keyword evidence="4" id="KW-1185">Reference proteome</keyword>
<sequence>MPKSRMGRPRTALTVAALSAIAVGGLALPAHAISGHTYAASASAQSAAPATTYQCNKTYYSGTAITEEGDTGSRVIEVQCQLYWRGYLTSDQVDGIFGPNTYKAVLKFQREWSNECGNQLSIDGVVGTYTWGALRSACPN</sequence>
<dbReference type="AlphaFoldDB" id="A0A1H0QPF6"/>
<keyword evidence="1" id="KW-0732">Signal</keyword>
<dbReference type="STRING" id="310781.SAMN05216259_11973"/>
<evidence type="ECO:0000256" key="1">
    <source>
        <dbReference type="SAM" id="SignalP"/>
    </source>
</evidence>
<dbReference type="InterPro" id="IPR002477">
    <property type="entry name" value="Peptidoglycan-bd-like"/>
</dbReference>
<protein>
    <submittedName>
        <fullName evidence="3">Putative peptidoglycan binding domain-containing protein</fullName>
    </submittedName>
</protein>